<dbReference type="SUPFAM" id="SSF53474">
    <property type="entry name" value="alpha/beta-Hydrolases"/>
    <property type="match status" value="1"/>
</dbReference>
<dbReference type="GO" id="GO:0016787">
    <property type="term" value="F:hydrolase activity"/>
    <property type="evidence" value="ECO:0007669"/>
    <property type="project" value="UniProtKB-KW"/>
</dbReference>
<protein>
    <recommendedName>
        <fullName evidence="3">AB hydrolase-1 domain-containing protein</fullName>
    </recommendedName>
</protein>
<accession>A0A9P7XU82</accession>
<keyword evidence="1" id="KW-0378">Hydrolase</keyword>
<keyword evidence="5" id="KW-1185">Reference proteome</keyword>
<evidence type="ECO:0000256" key="1">
    <source>
        <dbReference type="ARBA" id="ARBA00022801"/>
    </source>
</evidence>
<proteinExistence type="inferred from homology"/>
<gene>
    <name evidence="4" type="ORF">KI688_002133</name>
</gene>
<evidence type="ECO:0000313" key="5">
    <source>
        <dbReference type="Proteomes" id="UP000707451"/>
    </source>
</evidence>
<dbReference type="PANTHER" id="PTHR43329">
    <property type="entry name" value="EPOXIDE HYDROLASE"/>
    <property type="match status" value="1"/>
</dbReference>
<evidence type="ECO:0000256" key="2">
    <source>
        <dbReference type="ARBA" id="ARBA00038334"/>
    </source>
</evidence>
<name>A0A9P7XU82_9FUNG</name>
<dbReference type="PRINTS" id="PR00111">
    <property type="entry name" value="ABHYDROLASE"/>
</dbReference>
<dbReference type="Gene3D" id="3.40.50.1820">
    <property type="entry name" value="alpha/beta hydrolase"/>
    <property type="match status" value="1"/>
</dbReference>
<feature type="domain" description="AB hydrolase-1" evidence="3">
    <location>
        <begin position="38"/>
        <end position="134"/>
    </location>
</feature>
<dbReference type="OrthoDB" id="408373at2759"/>
<evidence type="ECO:0000259" key="3">
    <source>
        <dbReference type="Pfam" id="PF00561"/>
    </source>
</evidence>
<dbReference type="EMBL" id="JAHRHY010000011">
    <property type="protein sequence ID" value="KAG9065836.1"/>
    <property type="molecule type" value="Genomic_DNA"/>
</dbReference>
<dbReference type="InterPro" id="IPR000639">
    <property type="entry name" value="Epox_hydrolase-like"/>
</dbReference>
<dbReference type="InterPro" id="IPR000073">
    <property type="entry name" value="AB_hydrolase_1"/>
</dbReference>
<reference evidence="4" key="1">
    <citation type="submission" date="2021-06" db="EMBL/GenBank/DDBJ databases">
        <title>Genome Sequence of Mortierella hyaline Strain SCG-10, a Cold-Adapted, Nitrate-Reducing Fungus Isolated from Soil in Minnesota, USA.</title>
        <authorList>
            <person name="Aldossari N."/>
        </authorList>
    </citation>
    <scope>NUCLEOTIDE SEQUENCE</scope>
    <source>
        <strain evidence="4">SCG-10</strain>
    </source>
</reference>
<dbReference type="PRINTS" id="PR00412">
    <property type="entry name" value="EPOXHYDRLASE"/>
</dbReference>
<comment type="caution">
    <text evidence="4">The sequence shown here is derived from an EMBL/GenBank/DDBJ whole genome shotgun (WGS) entry which is preliminary data.</text>
</comment>
<comment type="similarity">
    <text evidence="2">Belongs to the AB hydrolase superfamily. Epoxide hydrolase family.</text>
</comment>
<dbReference type="AlphaFoldDB" id="A0A9P7XU82"/>
<dbReference type="Pfam" id="PF00561">
    <property type="entry name" value="Abhydrolase_1"/>
    <property type="match status" value="1"/>
</dbReference>
<dbReference type="InterPro" id="IPR029058">
    <property type="entry name" value="AB_hydrolase_fold"/>
</dbReference>
<organism evidence="4 5">
    <name type="scientific">Linnemannia hyalina</name>
    <dbReference type="NCBI Taxonomy" id="64524"/>
    <lineage>
        <taxon>Eukaryota</taxon>
        <taxon>Fungi</taxon>
        <taxon>Fungi incertae sedis</taxon>
        <taxon>Mucoromycota</taxon>
        <taxon>Mortierellomycotina</taxon>
        <taxon>Mortierellomycetes</taxon>
        <taxon>Mortierellales</taxon>
        <taxon>Mortierellaceae</taxon>
        <taxon>Linnemannia</taxon>
    </lineage>
</organism>
<sequence length="333" mass="37927">MAGFSHIDPNDPAFTHKFAQTKNLRYHYVEAGDPKGEPLVLVHGFPDLWYGWRYQIKFFAELGYRVIAIDNVGYGQTEAPMELEKYGLKAQSDQLAGLLDALDIPKITLIGHDWGGAFVWRFGLYYPNRVSGIIRYVQDSCVFPIALSFSPRYRAEAMDNFQLVSDARRFACECAQCMKFAYQREFVDPETVAKFDNNKSKFILGVLKAGECHGQAELDYMVQEYSHSGYRGPLNYYKTRRINFDDELAHLPHKHQHIIHTPSWMILAKNDPYLLPHMANGMEKVIPGVKFATIDAGHFCMTEKVEEVNQTLKTAVEDLIARRNAATASKASL</sequence>
<dbReference type="Proteomes" id="UP000707451">
    <property type="component" value="Unassembled WGS sequence"/>
</dbReference>
<evidence type="ECO:0000313" key="4">
    <source>
        <dbReference type="EMBL" id="KAG9065836.1"/>
    </source>
</evidence>